<name>A0A564UYD2_9FIRM</name>
<evidence type="ECO:0000313" key="1">
    <source>
        <dbReference type="EMBL" id="VUX24141.1"/>
    </source>
</evidence>
<dbReference type="EMBL" id="CABHNM010000080">
    <property type="protein sequence ID" value="VUX24141.1"/>
    <property type="molecule type" value="Genomic_DNA"/>
</dbReference>
<dbReference type="AlphaFoldDB" id="A0A564UYD2"/>
<evidence type="ECO:0000313" key="2">
    <source>
        <dbReference type="Proteomes" id="UP000398619"/>
    </source>
</evidence>
<keyword evidence="1" id="KW-0328">Glycosyltransferase</keyword>
<organism evidence="1 2">
    <name type="scientific">Dorea longicatena</name>
    <dbReference type="NCBI Taxonomy" id="88431"/>
    <lineage>
        <taxon>Bacteria</taxon>
        <taxon>Bacillati</taxon>
        <taxon>Bacillota</taxon>
        <taxon>Clostridia</taxon>
        <taxon>Lachnospirales</taxon>
        <taxon>Lachnospiraceae</taxon>
        <taxon>Dorea</taxon>
    </lineage>
</organism>
<dbReference type="GO" id="GO:0047669">
    <property type="term" value="F:amylosucrase activity"/>
    <property type="evidence" value="ECO:0007669"/>
    <property type="project" value="UniProtKB-EC"/>
</dbReference>
<protein>
    <submittedName>
        <fullName evidence="1">Amylosucrase</fullName>
        <ecNumber evidence="1">2.4.1.4</ecNumber>
    </submittedName>
</protein>
<accession>A0A564UYD2</accession>
<dbReference type="RefSeq" id="WP_186290271.1">
    <property type="nucleotide sequence ID" value="NZ_CABHNM010000080.1"/>
</dbReference>
<sequence length="146" mass="17267">MLSFGDEIGQVNDYDYKKNPDIAADSRYLHRSLFRWDNADKRKEAGTVQYEIWHGLKQMEEMRRQEDCFGETASISIRDTGNYAVFAIRRTVGNEELICLANFSEYGQNAWLDCLEGEYEDLFTGEKLEMNSVWMNPYQYRWCVKK</sequence>
<gene>
    <name evidence="1" type="primary">ams_2</name>
    <name evidence="1" type="ORF">DLSSTS7063_03387</name>
</gene>
<dbReference type="Gene3D" id="2.60.40.1180">
    <property type="entry name" value="Golgi alpha-mannosidase II"/>
    <property type="match status" value="1"/>
</dbReference>
<dbReference type="Proteomes" id="UP000398619">
    <property type="component" value="Unassembled WGS sequence"/>
</dbReference>
<reference evidence="1 2" key="1">
    <citation type="submission" date="2019-07" db="EMBL/GenBank/DDBJ databases">
        <authorList>
            <person name="Hibberd C M."/>
            <person name="Gehrig L. J."/>
            <person name="Chang H.-W."/>
            <person name="Venkatesh S."/>
        </authorList>
    </citation>
    <scope>NUCLEOTIDE SEQUENCE [LARGE SCALE GENOMIC DNA]</scope>
    <source>
        <strain evidence="1">Dorea_longicatena_SSTS_Bg7063</strain>
    </source>
</reference>
<dbReference type="InterPro" id="IPR013780">
    <property type="entry name" value="Glyco_hydro_b"/>
</dbReference>
<dbReference type="EC" id="2.4.1.4" evidence="1"/>
<dbReference type="Gene3D" id="3.20.20.80">
    <property type="entry name" value="Glycosidases"/>
    <property type="match status" value="1"/>
</dbReference>
<dbReference type="SUPFAM" id="SSF51011">
    <property type="entry name" value="Glycosyl hydrolase domain"/>
    <property type="match status" value="1"/>
</dbReference>
<proteinExistence type="predicted"/>
<keyword evidence="1" id="KW-0808">Transferase</keyword>